<sequence length="619" mass="70412">MLDSLPFSCIFVDEAHRIKNPRSQTTRAFSQFECVICFGLTGTAIQNDYAELWTLLDWWNPERLGTMDQWRKCVTRPLTTGQSQKASTEQLAVARRLALRLVKNLLPHFFLRRYSRTAISVQLPGKSHEVVFCRLTNAQLEACKRFLSLQSVQNMILAQDLCECGSRKKRSACHHPVEQGEALKYISVFMKISNHLVLILPSPSDNQGQATRNRELATIAFPDGAPSYGLAIFDPNLCGKWAVLNTLLQTWRKERGNKVLVFTQSVKLIEMLKYHLSREGYHYRTLDGSTKQSDRMPIIDEFSNDPDVFLFVISKLAGGTGLNLTAANKVVIFDPNWNPAHDLQAIDRAFRIGQRRDVSVYQLLAAGSLEEHIYRRQIYKQQQMAIGYEASAQTRYFVGVQGQRGKEGDLFGLKNLFTLNEDSYATKMTIEKANRDQLNWALAHFDGSMLSEIPSEELAAKTGKVDTVAVDDIKGLKSFLFAEEDQEDTTAILASHGAGYMHINDDVLKPTNVEDQLTEVAIKERKRRRRSEKISKKSQEESQNSQTPPKPAWPPKRKHHKTQAPLSPLSRLYVRQHALIALGYIKEKEDLDKSAADFVNRTPQEQREILLKLDYPDEI</sequence>
<keyword evidence="4" id="KW-0067">ATP-binding</keyword>
<dbReference type="PROSITE" id="PS51194">
    <property type="entry name" value="HELICASE_CTER"/>
    <property type="match status" value="1"/>
</dbReference>
<dbReference type="Pfam" id="PF00271">
    <property type="entry name" value="Helicase_C"/>
    <property type="match status" value="1"/>
</dbReference>
<dbReference type="SUPFAM" id="SSF52540">
    <property type="entry name" value="P-loop containing nucleoside triphosphate hydrolases"/>
    <property type="match status" value="1"/>
</dbReference>
<keyword evidence="3" id="KW-0378">Hydrolase</keyword>
<dbReference type="PANTHER" id="PTHR45629">
    <property type="entry name" value="SNF2/RAD54 FAMILY MEMBER"/>
    <property type="match status" value="1"/>
</dbReference>
<dbReference type="Proteomes" id="UP000076722">
    <property type="component" value="Unassembled WGS sequence"/>
</dbReference>
<dbReference type="InterPro" id="IPR014001">
    <property type="entry name" value="Helicase_ATP-bd"/>
</dbReference>
<dbReference type="PROSITE" id="PS51192">
    <property type="entry name" value="HELICASE_ATP_BIND_1"/>
    <property type="match status" value="1"/>
</dbReference>
<dbReference type="Gene3D" id="3.40.50.10810">
    <property type="entry name" value="Tandem AAA-ATPase domain"/>
    <property type="match status" value="1"/>
</dbReference>
<evidence type="ECO:0000256" key="5">
    <source>
        <dbReference type="SAM" id="MobiDB-lite"/>
    </source>
</evidence>
<dbReference type="GO" id="GO:0016787">
    <property type="term" value="F:hydrolase activity"/>
    <property type="evidence" value="ECO:0007669"/>
    <property type="project" value="UniProtKB-KW"/>
</dbReference>
<evidence type="ECO:0000256" key="3">
    <source>
        <dbReference type="ARBA" id="ARBA00022801"/>
    </source>
</evidence>
<dbReference type="Pfam" id="PF00176">
    <property type="entry name" value="SNF2-rel_dom"/>
    <property type="match status" value="1"/>
</dbReference>
<dbReference type="PROSITE" id="PS00690">
    <property type="entry name" value="DEAH_ATP_HELICASE"/>
    <property type="match status" value="1"/>
</dbReference>
<dbReference type="PANTHER" id="PTHR45629:SF7">
    <property type="entry name" value="DNA EXCISION REPAIR PROTEIN ERCC-6-RELATED"/>
    <property type="match status" value="1"/>
</dbReference>
<comment type="subcellular location">
    <subcellularLocation>
        <location evidence="1">Nucleus</location>
    </subcellularLocation>
</comment>
<dbReference type="InterPro" id="IPR049730">
    <property type="entry name" value="SNF2/RAD54-like_C"/>
</dbReference>
<proteinExistence type="predicted"/>
<dbReference type="STRING" id="1314777.A0A164WTL3"/>
<feature type="region of interest" description="Disordered" evidence="5">
    <location>
        <begin position="524"/>
        <end position="568"/>
    </location>
</feature>
<dbReference type="InterPro" id="IPR000330">
    <property type="entry name" value="SNF2_N"/>
</dbReference>
<keyword evidence="9" id="KW-1185">Reference proteome</keyword>
<name>A0A164WTL3_9AGAM</name>
<evidence type="ECO:0000313" key="9">
    <source>
        <dbReference type="Proteomes" id="UP000076722"/>
    </source>
</evidence>
<feature type="domain" description="Helicase ATP-binding" evidence="6">
    <location>
        <begin position="1"/>
        <end position="62"/>
    </location>
</feature>
<dbReference type="InterPro" id="IPR002464">
    <property type="entry name" value="DNA/RNA_helicase_DEAH_CS"/>
</dbReference>
<dbReference type="InterPro" id="IPR050496">
    <property type="entry name" value="SNF2_RAD54_helicase_repair"/>
</dbReference>
<evidence type="ECO:0000256" key="2">
    <source>
        <dbReference type="ARBA" id="ARBA00022741"/>
    </source>
</evidence>
<dbReference type="InterPro" id="IPR001650">
    <property type="entry name" value="Helicase_C-like"/>
</dbReference>
<dbReference type="SMART" id="SM00490">
    <property type="entry name" value="HELICc"/>
    <property type="match status" value="1"/>
</dbReference>
<evidence type="ECO:0000256" key="4">
    <source>
        <dbReference type="ARBA" id="ARBA00022840"/>
    </source>
</evidence>
<accession>A0A164WTL3</accession>
<dbReference type="OrthoDB" id="413460at2759"/>
<protein>
    <recommendedName>
        <fullName evidence="10">P-loop containing nucleoside triphosphate hydrolase protein</fullName>
    </recommendedName>
</protein>
<organism evidence="8 9">
    <name type="scientific">Sistotremastrum niveocremeum HHB9708</name>
    <dbReference type="NCBI Taxonomy" id="1314777"/>
    <lineage>
        <taxon>Eukaryota</taxon>
        <taxon>Fungi</taxon>
        <taxon>Dikarya</taxon>
        <taxon>Basidiomycota</taxon>
        <taxon>Agaricomycotina</taxon>
        <taxon>Agaricomycetes</taxon>
        <taxon>Sistotremastrales</taxon>
        <taxon>Sistotremastraceae</taxon>
        <taxon>Sertulicium</taxon>
        <taxon>Sertulicium niveocremeum</taxon>
    </lineage>
</organism>
<dbReference type="AlphaFoldDB" id="A0A164WTL3"/>
<evidence type="ECO:0008006" key="10">
    <source>
        <dbReference type="Google" id="ProtNLM"/>
    </source>
</evidence>
<evidence type="ECO:0000256" key="1">
    <source>
        <dbReference type="ARBA" id="ARBA00004123"/>
    </source>
</evidence>
<keyword evidence="2" id="KW-0547">Nucleotide-binding</keyword>
<reference evidence="8 9" key="1">
    <citation type="journal article" date="2016" name="Mol. Biol. Evol.">
        <title>Comparative Genomics of Early-Diverging Mushroom-Forming Fungi Provides Insights into the Origins of Lignocellulose Decay Capabilities.</title>
        <authorList>
            <person name="Nagy L.G."/>
            <person name="Riley R."/>
            <person name="Tritt A."/>
            <person name="Adam C."/>
            <person name="Daum C."/>
            <person name="Floudas D."/>
            <person name="Sun H."/>
            <person name="Yadav J.S."/>
            <person name="Pangilinan J."/>
            <person name="Larsson K.H."/>
            <person name="Matsuura K."/>
            <person name="Barry K."/>
            <person name="Labutti K."/>
            <person name="Kuo R."/>
            <person name="Ohm R.A."/>
            <person name="Bhattacharya S.S."/>
            <person name="Shirouzu T."/>
            <person name="Yoshinaga Y."/>
            <person name="Martin F.M."/>
            <person name="Grigoriev I.V."/>
            <person name="Hibbett D.S."/>
        </authorList>
    </citation>
    <scope>NUCLEOTIDE SEQUENCE [LARGE SCALE GENOMIC DNA]</scope>
    <source>
        <strain evidence="8 9">HHB9708</strain>
    </source>
</reference>
<evidence type="ECO:0000259" key="7">
    <source>
        <dbReference type="PROSITE" id="PS51194"/>
    </source>
</evidence>
<feature type="domain" description="Helicase C-terminal" evidence="7">
    <location>
        <begin position="243"/>
        <end position="398"/>
    </location>
</feature>
<evidence type="ECO:0000313" key="8">
    <source>
        <dbReference type="EMBL" id="KZS95349.1"/>
    </source>
</evidence>
<dbReference type="InterPro" id="IPR027417">
    <property type="entry name" value="P-loop_NTPase"/>
</dbReference>
<dbReference type="EMBL" id="KV419401">
    <property type="protein sequence ID" value="KZS95349.1"/>
    <property type="molecule type" value="Genomic_DNA"/>
</dbReference>
<dbReference type="CDD" id="cd18793">
    <property type="entry name" value="SF2_C_SNF"/>
    <property type="match status" value="1"/>
</dbReference>
<gene>
    <name evidence="8" type="ORF">SISNIDRAFT_541546</name>
</gene>
<dbReference type="InterPro" id="IPR038718">
    <property type="entry name" value="SNF2-like_sf"/>
</dbReference>
<dbReference type="Gene3D" id="3.40.50.300">
    <property type="entry name" value="P-loop containing nucleotide triphosphate hydrolases"/>
    <property type="match status" value="1"/>
</dbReference>
<dbReference type="GO" id="GO:0005524">
    <property type="term" value="F:ATP binding"/>
    <property type="evidence" value="ECO:0007669"/>
    <property type="project" value="InterPro"/>
</dbReference>
<evidence type="ECO:0000259" key="6">
    <source>
        <dbReference type="PROSITE" id="PS51192"/>
    </source>
</evidence>
<dbReference type="GO" id="GO:0005634">
    <property type="term" value="C:nucleus"/>
    <property type="evidence" value="ECO:0007669"/>
    <property type="project" value="UniProtKB-SubCell"/>
</dbReference>